<comment type="similarity">
    <text evidence="1 3">Belongs to the E(R) family.</text>
</comment>
<organism evidence="4 5">
    <name type="scientific">Lymnaea stagnalis</name>
    <name type="common">Great pond snail</name>
    <name type="synonym">Helix stagnalis</name>
    <dbReference type="NCBI Taxonomy" id="6523"/>
    <lineage>
        <taxon>Eukaryota</taxon>
        <taxon>Metazoa</taxon>
        <taxon>Spiralia</taxon>
        <taxon>Lophotrochozoa</taxon>
        <taxon>Mollusca</taxon>
        <taxon>Gastropoda</taxon>
        <taxon>Heterobranchia</taxon>
        <taxon>Euthyneura</taxon>
        <taxon>Panpulmonata</taxon>
        <taxon>Hygrophila</taxon>
        <taxon>Lymnaeoidea</taxon>
        <taxon>Lymnaeidae</taxon>
        <taxon>Lymnaea</taxon>
    </lineage>
</organism>
<gene>
    <name evidence="4" type="ORF">GSLYS_00016010001</name>
</gene>
<accession>A0AAV2I8K4</accession>
<evidence type="ECO:0000256" key="3">
    <source>
        <dbReference type="PIRNR" id="PIRNR016393"/>
    </source>
</evidence>
<keyword evidence="2 3" id="KW-0131">Cell cycle</keyword>
<dbReference type="PIRSF" id="PIRSF016393">
    <property type="entry name" value="Enh_rudimentary"/>
    <property type="match status" value="1"/>
</dbReference>
<dbReference type="EMBL" id="CAXITT010000484">
    <property type="protein sequence ID" value="CAL1542416.1"/>
    <property type="molecule type" value="Genomic_DNA"/>
</dbReference>
<dbReference type="PANTHER" id="PTHR12373:SF0">
    <property type="entry name" value="ENHANCER OF RUDIMENTARY HOMOLOG"/>
    <property type="match status" value="1"/>
</dbReference>
<evidence type="ECO:0000313" key="5">
    <source>
        <dbReference type="Proteomes" id="UP001497497"/>
    </source>
</evidence>
<dbReference type="SUPFAM" id="SSF143875">
    <property type="entry name" value="ERH-like"/>
    <property type="match status" value="1"/>
</dbReference>
<evidence type="ECO:0000256" key="1">
    <source>
        <dbReference type="ARBA" id="ARBA00007491"/>
    </source>
</evidence>
<dbReference type="InterPro" id="IPR035912">
    <property type="entry name" value="EHR_sf"/>
</dbReference>
<dbReference type="Gene3D" id="3.30.2260.10">
    <property type="entry name" value="Enhancer of rudimentary"/>
    <property type="match status" value="1"/>
</dbReference>
<dbReference type="FunFam" id="3.30.2260.10:FF:000001">
    <property type="entry name" value="Enhancer of rudimentary homolog"/>
    <property type="match status" value="1"/>
</dbReference>
<comment type="function">
    <text evidence="3">May have a role in the cell cycle.</text>
</comment>
<dbReference type="PROSITE" id="PS01290">
    <property type="entry name" value="ER"/>
    <property type="match status" value="1"/>
</dbReference>
<proteinExistence type="inferred from homology"/>
<comment type="caution">
    <text evidence="4">The sequence shown here is derived from an EMBL/GenBank/DDBJ whole genome shotgun (WGS) entry which is preliminary data.</text>
</comment>
<reference evidence="4 5" key="1">
    <citation type="submission" date="2024-04" db="EMBL/GenBank/DDBJ databases">
        <authorList>
            <consortium name="Genoscope - CEA"/>
            <person name="William W."/>
        </authorList>
    </citation>
    <scope>NUCLEOTIDE SEQUENCE [LARGE SCALE GENOMIC DNA]</scope>
</reference>
<dbReference type="Pfam" id="PF01133">
    <property type="entry name" value="ER"/>
    <property type="match status" value="1"/>
</dbReference>
<dbReference type="InterPro" id="IPR000781">
    <property type="entry name" value="ERH"/>
</dbReference>
<evidence type="ECO:0000256" key="2">
    <source>
        <dbReference type="ARBA" id="ARBA00023306"/>
    </source>
</evidence>
<protein>
    <recommendedName>
        <fullName evidence="3">Enhancer of rudimentary homolog</fullName>
    </recommendedName>
</protein>
<dbReference type="AlphaFoldDB" id="A0AAV2I8K4"/>
<sequence length="117" mass="13726">MPSSVLFICTAGSLDFKSHTILLVQPNQRPETRTYSDYESLNECLEGICKIFEEHLKRLHPHDPSITYDISQLFEFIDQLTDLSCLVFQKTYGTYTPHNKDWLKEKIYHMLRKQAGK</sequence>
<evidence type="ECO:0000313" key="4">
    <source>
        <dbReference type="EMBL" id="CAL1542416.1"/>
    </source>
</evidence>
<dbReference type="Proteomes" id="UP001497497">
    <property type="component" value="Unassembled WGS sequence"/>
</dbReference>
<keyword evidence="5" id="KW-1185">Reference proteome</keyword>
<dbReference type="PANTHER" id="PTHR12373">
    <property type="entry name" value="ENHANCER OF RUDIMENTARY ERH"/>
    <property type="match status" value="1"/>
</dbReference>
<name>A0AAV2I8K4_LYMST</name>